<dbReference type="InterPro" id="IPR036097">
    <property type="entry name" value="HisK_dim/P_sf"/>
</dbReference>
<dbReference type="Proteomes" id="UP000230607">
    <property type="component" value="Chromosome 1"/>
</dbReference>
<dbReference type="AlphaFoldDB" id="A0A2H1FDI9"/>
<keyword evidence="3" id="KW-0597">Phosphoprotein</keyword>
<keyword evidence="10" id="KW-1185">Reference proteome</keyword>
<reference evidence="10" key="1">
    <citation type="submission" date="2017-03" db="EMBL/GenBank/DDBJ databases">
        <authorList>
            <person name="Herbold C."/>
        </authorList>
    </citation>
    <scope>NUCLEOTIDE SEQUENCE [LARGE SCALE GENOMIC DNA]</scope>
</reference>
<dbReference type="CDD" id="cd00075">
    <property type="entry name" value="HATPase"/>
    <property type="match status" value="1"/>
</dbReference>
<dbReference type="InterPro" id="IPR003594">
    <property type="entry name" value="HATPase_dom"/>
</dbReference>
<dbReference type="Pfam" id="PF00512">
    <property type="entry name" value="HisKA"/>
    <property type="match status" value="1"/>
</dbReference>
<keyword evidence="4 9" id="KW-0808">Transferase</keyword>
<dbReference type="InterPro" id="IPR003661">
    <property type="entry name" value="HisK_dim/P_dom"/>
</dbReference>
<name>A0A2H1FDI9_9ARCH</name>
<dbReference type="SMART" id="SM00388">
    <property type="entry name" value="HisKA"/>
    <property type="match status" value="1"/>
</dbReference>
<evidence type="ECO:0000313" key="10">
    <source>
        <dbReference type="Proteomes" id="UP000230607"/>
    </source>
</evidence>
<accession>A0A2H1FDI9</accession>
<dbReference type="SUPFAM" id="SSF55874">
    <property type="entry name" value="ATPase domain of HSP90 chaperone/DNA topoisomerase II/histidine kinase"/>
    <property type="match status" value="1"/>
</dbReference>
<dbReference type="GO" id="GO:0000155">
    <property type="term" value="F:phosphorelay sensor kinase activity"/>
    <property type="evidence" value="ECO:0007669"/>
    <property type="project" value="InterPro"/>
</dbReference>
<feature type="domain" description="Histidine kinase" evidence="8">
    <location>
        <begin position="265"/>
        <end position="477"/>
    </location>
</feature>
<comment type="catalytic activity">
    <reaction evidence="1">
        <text>ATP + protein L-histidine = ADP + protein N-phospho-L-histidine.</text>
        <dbReference type="EC" id="2.7.13.3"/>
    </reaction>
</comment>
<evidence type="ECO:0000256" key="1">
    <source>
        <dbReference type="ARBA" id="ARBA00000085"/>
    </source>
</evidence>
<dbReference type="InterPro" id="IPR005467">
    <property type="entry name" value="His_kinase_dom"/>
</dbReference>
<dbReference type="InterPro" id="IPR036890">
    <property type="entry name" value="HATPase_C_sf"/>
</dbReference>
<evidence type="ECO:0000256" key="3">
    <source>
        <dbReference type="ARBA" id="ARBA00022553"/>
    </source>
</evidence>
<keyword evidence="7" id="KW-0472">Membrane</keyword>
<organism evidence="9 10">
    <name type="scientific">Candidatus Nitrosotalea okcheonensis</name>
    <dbReference type="NCBI Taxonomy" id="1903276"/>
    <lineage>
        <taxon>Archaea</taxon>
        <taxon>Nitrososphaerota</taxon>
        <taxon>Nitrososphaeria</taxon>
        <taxon>Nitrosotaleales</taxon>
        <taxon>Nitrosotaleaceae</taxon>
        <taxon>Nitrosotalea</taxon>
    </lineage>
</organism>
<dbReference type="PRINTS" id="PR00344">
    <property type="entry name" value="BCTRLSENSOR"/>
</dbReference>
<keyword evidence="5 9" id="KW-0418">Kinase</keyword>
<feature type="transmembrane region" description="Helical" evidence="7">
    <location>
        <begin position="12"/>
        <end position="34"/>
    </location>
</feature>
<dbReference type="PANTHER" id="PTHR43711:SF1">
    <property type="entry name" value="HISTIDINE KINASE 1"/>
    <property type="match status" value="1"/>
</dbReference>
<evidence type="ECO:0000256" key="7">
    <source>
        <dbReference type="SAM" id="Phobius"/>
    </source>
</evidence>
<dbReference type="EC" id="2.7.13.3" evidence="2"/>
<dbReference type="InterPro" id="IPR050736">
    <property type="entry name" value="Sensor_HK_Regulatory"/>
</dbReference>
<evidence type="ECO:0000256" key="5">
    <source>
        <dbReference type="ARBA" id="ARBA00022777"/>
    </source>
</evidence>
<dbReference type="EMBL" id="LT841358">
    <property type="protein sequence ID" value="SMH70825.1"/>
    <property type="molecule type" value="Genomic_DNA"/>
</dbReference>
<keyword evidence="6" id="KW-0902">Two-component regulatory system</keyword>
<keyword evidence="7" id="KW-0812">Transmembrane</keyword>
<dbReference type="Pfam" id="PF02518">
    <property type="entry name" value="HATPase_c"/>
    <property type="match status" value="1"/>
</dbReference>
<evidence type="ECO:0000256" key="2">
    <source>
        <dbReference type="ARBA" id="ARBA00012438"/>
    </source>
</evidence>
<proteinExistence type="predicted"/>
<feature type="transmembrane region" description="Helical" evidence="7">
    <location>
        <begin position="208"/>
        <end position="230"/>
    </location>
</feature>
<evidence type="ECO:0000256" key="4">
    <source>
        <dbReference type="ARBA" id="ARBA00022679"/>
    </source>
</evidence>
<dbReference type="CDD" id="cd00082">
    <property type="entry name" value="HisKA"/>
    <property type="match status" value="1"/>
</dbReference>
<evidence type="ECO:0000313" key="9">
    <source>
        <dbReference type="EMBL" id="SMH70825.1"/>
    </source>
</evidence>
<dbReference type="PROSITE" id="PS50109">
    <property type="entry name" value="HIS_KIN"/>
    <property type="match status" value="1"/>
</dbReference>
<dbReference type="Gene3D" id="1.10.287.130">
    <property type="match status" value="1"/>
</dbReference>
<gene>
    <name evidence="9" type="ORF">NCS_10632</name>
</gene>
<dbReference type="Gene3D" id="3.30.565.10">
    <property type="entry name" value="Histidine kinase-like ATPase, C-terminal domain"/>
    <property type="match status" value="1"/>
</dbReference>
<dbReference type="PANTHER" id="PTHR43711">
    <property type="entry name" value="TWO-COMPONENT HISTIDINE KINASE"/>
    <property type="match status" value="1"/>
</dbReference>
<evidence type="ECO:0000259" key="8">
    <source>
        <dbReference type="PROSITE" id="PS50109"/>
    </source>
</evidence>
<dbReference type="SMART" id="SM00387">
    <property type="entry name" value="HATPase_c"/>
    <property type="match status" value="1"/>
</dbReference>
<dbReference type="SUPFAM" id="SSF47384">
    <property type="entry name" value="Homodimeric domain of signal transducing histidine kinase"/>
    <property type="match status" value="1"/>
</dbReference>
<evidence type="ECO:0000256" key="6">
    <source>
        <dbReference type="ARBA" id="ARBA00023012"/>
    </source>
</evidence>
<dbReference type="InterPro" id="IPR004358">
    <property type="entry name" value="Sig_transdc_His_kin-like_C"/>
</dbReference>
<protein>
    <recommendedName>
        <fullName evidence="2">histidine kinase</fullName>
        <ecNumber evidence="2">2.7.13.3</ecNumber>
    </recommendedName>
</protein>
<keyword evidence="7" id="KW-1133">Transmembrane helix</keyword>
<sequence>MILQNHKTSTSLRIGISVAMIIMMLGLALALNAFTTYAITNQMKVLSNLNMPVSQEVTRIYAIQQMQQHDISDMVTYQKMSSKANYEISKSQFESHDQEWNYEVKKIKDLIDTFLNYGSDYGTAGNISTLSTNLNDIESAHLQYVQKVDQIFGTYGGNTNNLNSVVTGLETQQSQISLRIILLNDEVQKLTDNLNAGVDESKQKAFTWQLIIITSAGIMSLALGYFLNLINKDLVREVIRKTRSLQKANKKLEKMNILKDDFINVASHELKSPLHPIYGFVELAQNGDIGADEALAGISKQARQLEEIANRILDISRIDNGSLYLSYEKFDLSNLLLEITSSQGLNLNEKIKIETSLEKGIDVEADRVRIGQVVRNLLNNALKFTEDGIIRVIIRYNLQKNLVEVTIRDCGQGIHPEILPKLFNKFITKGPKTESWKGNGLGLYLSREIINAHGGHIFAYNNKEAGATFKFTIPIMRHINAIELHEKIMN</sequence>